<dbReference type="Proteomes" id="UP000288983">
    <property type="component" value="Unassembled WGS sequence"/>
</dbReference>
<feature type="chain" id="PRO_5019342968" evidence="1">
    <location>
        <begin position="24"/>
        <end position="502"/>
    </location>
</feature>
<dbReference type="EMBL" id="QJRG01000034">
    <property type="protein sequence ID" value="RWU25072.1"/>
    <property type="molecule type" value="Genomic_DNA"/>
</dbReference>
<accession>A0A443ZWP2</accession>
<dbReference type="Pfam" id="PF05048">
    <property type="entry name" value="NosD"/>
    <property type="match status" value="2"/>
</dbReference>
<dbReference type="AlphaFoldDB" id="A0A443ZWP2"/>
<dbReference type="UniPathway" id="UPA00286"/>
<dbReference type="Gene3D" id="2.160.20.10">
    <property type="entry name" value="Single-stranded right-handed beta-helix, Pectin lyase-like"/>
    <property type="match status" value="1"/>
</dbReference>
<dbReference type="SMART" id="SM00710">
    <property type="entry name" value="PbH1"/>
    <property type="match status" value="5"/>
</dbReference>
<protein>
    <submittedName>
        <fullName evidence="3">3-dehydroshikimate dehydratase</fullName>
    </submittedName>
</protein>
<dbReference type="GO" id="GO:0016853">
    <property type="term" value="F:isomerase activity"/>
    <property type="evidence" value="ECO:0007669"/>
    <property type="project" value="UniProtKB-KW"/>
</dbReference>
<organism evidence="3 4">
    <name type="scientific">Pseudomonas alkylphenolica</name>
    <dbReference type="NCBI Taxonomy" id="237609"/>
    <lineage>
        <taxon>Bacteria</taxon>
        <taxon>Pseudomonadati</taxon>
        <taxon>Pseudomonadota</taxon>
        <taxon>Gammaproteobacteria</taxon>
        <taxon>Pseudomonadales</taxon>
        <taxon>Pseudomonadaceae</taxon>
        <taxon>Pseudomonas</taxon>
    </lineage>
</organism>
<dbReference type="InterPro" id="IPR006626">
    <property type="entry name" value="PbH1"/>
</dbReference>
<keyword evidence="1" id="KW-0732">Signal</keyword>
<reference evidence="3 4" key="1">
    <citation type="submission" date="2018-06" db="EMBL/GenBank/DDBJ databases">
        <title>Bacteria isolated from soil of Wuhan.</title>
        <authorList>
            <person name="Wei X."/>
            <person name="Chunhua H."/>
        </authorList>
    </citation>
    <scope>NUCLEOTIDE SEQUENCE [LARGE SCALE GENOMIC DNA]</scope>
    <source>
        <strain evidence="4">xwS2</strain>
    </source>
</reference>
<sequence>MHAKSLFAALLLPLYALPFSATAAAPATAPTTLVVDRYADDQKPGSLRWAIERNNEQPGQFRIEIRPVGKAPYVIKPLTPLPPIQGPVILEGSAWARTGQFIAIDGSAYIIGDGTKACPGAVPGQFGTNVRTTTGPGLVLRDTHGVSIQGLEVRNFCIGILVNRASNNVIQDNRIIANKGGAGIMLTGDDGQGNPTATTTTNNNKVLRNQLIDNGDGLELTRGAAFNLVADNLFRSTDANPEPSQGIEILWGNDNSVVRNRFENYSDGLQINWGQRNYLGANTFSGNSIGVSVSGAGNILDGNLIHDNRIGIALRPEPTSTSNRLSANRIWNNSQDIRRCQAGGACRADQPTGAIIFGVPAIEHALYEGSRGIGVDQSGKNRAIICADKVQATGCQPIPNHNQPAPQLTALKGKHVSGTVRSEPHSLLRVEVFANPRATDKEAQEYMGEVMVTTDANGQGQFDYPLEPGRAFGSLTATVTRADGATSPLSHPIAAHAANASR</sequence>
<feature type="domain" description="Periplasmic copper-binding protein NosD beta helix" evidence="2">
    <location>
        <begin position="130"/>
        <end position="215"/>
    </location>
</feature>
<feature type="signal peptide" evidence="1">
    <location>
        <begin position="1"/>
        <end position="23"/>
    </location>
</feature>
<proteinExistence type="predicted"/>
<dbReference type="SUPFAM" id="SSF51126">
    <property type="entry name" value="Pectin lyase-like"/>
    <property type="match status" value="1"/>
</dbReference>
<evidence type="ECO:0000313" key="4">
    <source>
        <dbReference type="Proteomes" id="UP000288983"/>
    </source>
</evidence>
<feature type="domain" description="Periplasmic copper-binding protein NosD beta helix" evidence="2">
    <location>
        <begin position="243"/>
        <end position="335"/>
    </location>
</feature>
<evidence type="ECO:0000313" key="3">
    <source>
        <dbReference type="EMBL" id="RWU25072.1"/>
    </source>
</evidence>
<dbReference type="OrthoDB" id="7178900at2"/>
<gene>
    <name evidence="3" type="ORF">DM813_04905</name>
</gene>
<dbReference type="InterPro" id="IPR011050">
    <property type="entry name" value="Pectin_lyase_fold/virulence"/>
</dbReference>
<dbReference type="GO" id="GO:0042121">
    <property type="term" value="P:alginic acid biosynthetic process"/>
    <property type="evidence" value="ECO:0007669"/>
    <property type="project" value="UniProtKB-UniPathway"/>
</dbReference>
<dbReference type="RefSeq" id="WP_128322284.1">
    <property type="nucleotide sequence ID" value="NZ_QJRG01000034.1"/>
</dbReference>
<name>A0A443ZWP2_9PSED</name>
<comment type="caution">
    <text evidence="3">The sequence shown here is derived from an EMBL/GenBank/DDBJ whole genome shotgun (WGS) entry which is preliminary data.</text>
</comment>
<dbReference type="InterPro" id="IPR007742">
    <property type="entry name" value="NosD_dom"/>
</dbReference>
<dbReference type="InterPro" id="IPR012334">
    <property type="entry name" value="Pectin_lyas_fold"/>
</dbReference>
<evidence type="ECO:0000259" key="2">
    <source>
        <dbReference type="Pfam" id="PF05048"/>
    </source>
</evidence>
<evidence type="ECO:0000256" key="1">
    <source>
        <dbReference type="SAM" id="SignalP"/>
    </source>
</evidence>